<evidence type="ECO:0000313" key="2">
    <source>
        <dbReference type="Proteomes" id="UP001595457"/>
    </source>
</evidence>
<keyword evidence="2" id="KW-1185">Reference proteome</keyword>
<name>A0ABV7AW65_9GAMM</name>
<proteinExistence type="predicted"/>
<dbReference type="EMBL" id="JBHRSJ010000034">
    <property type="protein sequence ID" value="MFC2973814.1"/>
    <property type="molecule type" value="Genomic_DNA"/>
</dbReference>
<dbReference type="Proteomes" id="UP001595457">
    <property type="component" value="Unassembled WGS sequence"/>
</dbReference>
<reference evidence="2" key="1">
    <citation type="journal article" date="2019" name="Int. J. Syst. Evol. Microbiol.">
        <title>The Global Catalogue of Microorganisms (GCM) 10K type strain sequencing project: providing services to taxonomists for standard genome sequencing and annotation.</title>
        <authorList>
            <consortium name="The Broad Institute Genomics Platform"/>
            <consortium name="The Broad Institute Genome Sequencing Center for Infectious Disease"/>
            <person name="Wu L."/>
            <person name="Ma J."/>
        </authorList>
    </citation>
    <scope>NUCLEOTIDE SEQUENCE [LARGE SCALE GENOMIC DNA]</scope>
    <source>
        <strain evidence="2">KCTC 62195</strain>
    </source>
</reference>
<protein>
    <submittedName>
        <fullName evidence="1">Uncharacterized protein</fullName>
    </submittedName>
</protein>
<evidence type="ECO:0000313" key="1">
    <source>
        <dbReference type="EMBL" id="MFC2973814.1"/>
    </source>
</evidence>
<comment type="caution">
    <text evidence="1">The sequence shown here is derived from an EMBL/GenBank/DDBJ whole genome shotgun (WGS) entry which is preliminary data.</text>
</comment>
<dbReference type="RefSeq" id="WP_377815701.1">
    <property type="nucleotide sequence ID" value="NZ_JBHRSJ010000034.1"/>
</dbReference>
<gene>
    <name evidence="1" type="ORF">ACFOJE_16555</name>
</gene>
<sequence length="127" mass="14533">MPSIKPHPAFPFIEIGRLVDFARRGGYADDPRFIAHPDEWTFRIEGGHVSYLCRSEQDARQQAERTLFLHTPELAEQYLQAARRDQDLELMTRLANAGGYWRGRSEERATLSRHVTAAIQLLQRAGG</sequence>
<organism evidence="1 2">
    <name type="scientific">Azotobacter bryophylli</name>
    <dbReference type="NCBI Taxonomy" id="1986537"/>
    <lineage>
        <taxon>Bacteria</taxon>
        <taxon>Pseudomonadati</taxon>
        <taxon>Pseudomonadota</taxon>
        <taxon>Gammaproteobacteria</taxon>
        <taxon>Pseudomonadales</taxon>
        <taxon>Pseudomonadaceae</taxon>
        <taxon>Azotobacter</taxon>
    </lineage>
</organism>
<accession>A0ABV7AW65</accession>